<dbReference type="SUPFAM" id="SSF50978">
    <property type="entry name" value="WD40 repeat-like"/>
    <property type="match status" value="1"/>
</dbReference>
<organism evidence="8 9">
    <name type="scientific">Glutinoglossum americanum</name>
    <dbReference type="NCBI Taxonomy" id="1670608"/>
    <lineage>
        <taxon>Eukaryota</taxon>
        <taxon>Fungi</taxon>
        <taxon>Dikarya</taxon>
        <taxon>Ascomycota</taxon>
        <taxon>Pezizomycotina</taxon>
        <taxon>Geoglossomycetes</taxon>
        <taxon>Geoglossales</taxon>
        <taxon>Geoglossaceae</taxon>
        <taxon>Glutinoglossum</taxon>
    </lineage>
</organism>
<dbReference type="InterPro" id="IPR036322">
    <property type="entry name" value="WD40_repeat_dom_sf"/>
</dbReference>
<evidence type="ECO:0000256" key="6">
    <source>
        <dbReference type="HAMAP-Rule" id="MF_03056"/>
    </source>
</evidence>
<dbReference type="HAMAP" id="MF_03056">
    <property type="entry name" value="TRM82"/>
    <property type="match status" value="1"/>
</dbReference>
<dbReference type="Proteomes" id="UP000698800">
    <property type="component" value="Unassembled WGS sequence"/>
</dbReference>
<dbReference type="EMBL" id="JAGHQL010000022">
    <property type="protein sequence ID" value="KAH0544161.1"/>
    <property type="molecule type" value="Genomic_DNA"/>
</dbReference>
<keyword evidence="4 6" id="KW-0677">Repeat</keyword>
<reference evidence="8" key="1">
    <citation type="submission" date="2021-03" db="EMBL/GenBank/DDBJ databases">
        <title>Comparative genomics and phylogenomic investigation of the class Geoglossomycetes provide insights into ecological specialization and systematics.</title>
        <authorList>
            <person name="Melie T."/>
            <person name="Pirro S."/>
            <person name="Miller A.N."/>
            <person name="Quandt A."/>
        </authorList>
    </citation>
    <scope>NUCLEOTIDE SEQUENCE</scope>
    <source>
        <strain evidence="8">GBOQ0MN5Z8</strain>
    </source>
</reference>
<feature type="region of interest" description="Disordered" evidence="7">
    <location>
        <begin position="355"/>
        <end position="394"/>
    </location>
</feature>
<sequence length="558" mass="61247">MRHPFQCLQACYIPGPSRGWIVLAAARSQINSFALYDGTLLPTWDISTSKGITDALSHSMQSVERCEDNPPPEKRQKTICDPMEGRWGAAVLTMTATRNHRNVVVVTGEDKCIRVFKLEENGRLSLLSERCMPKRPCAIAITPDDSTILCADKFGDVYSIPLHPSPQPTEVVSEGIKAGPGRTQTPSTSKKFVPAANNLTVHTARNLKALKNQLRATNQPSEKTAPDFEHQLLLGHVSMLTDIAFVTLDTSTSPHGKPCSYILTADRDEHIRVSRGPPQAHVIETFCLGHKEFVSKLCIPHWLPRTLISGGGDGFLCVWSWASGLALQKVDMRLSVDEYLNSCSRSGRKNFVGQAKPKLEGLTGGPGSSEISSEDKRENPEENTQRDGKAHEAAHSHKLTVSGIWSISQTELNRDMEGEVEGGDILVACEGISAIFVFTLSMDSMLTYRDFIPLKGNVLDVATFGGEPFVIVSVDTLHQQNSTSTVSDPPSQEVALLQLLSRSSGGSWSDDIDAGKIETLNQQGSFEIKVGLGDSQSQVLRDLLYKYQSLRKQEYEEE</sequence>
<comment type="similarity">
    <text evidence="6">Belongs to the WD repeat TRM82 family.</text>
</comment>
<dbReference type="Gene3D" id="2.130.10.10">
    <property type="entry name" value="YVTN repeat-like/Quinoprotein amine dehydrogenase"/>
    <property type="match status" value="1"/>
</dbReference>
<evidence type="ECO:0000256" key="7">
    <source>
        <dbReference type="SAM" id="MobiDB-lite"/>
    </source>
</evidence>
<keyword evidence="3 6" id="KW-0819">tRNA processing</keyword>
<gene>
    <name evidence="8" type="ORF">FGG08_001606</name>
</gene>
<evidence type="ECO:0000256" key="5">
    <source>
        <dbReference type="ARBA" id="ARBA00023242"/>
    </source>
</evidence>
<evidence type="ECO:0000313" key="8">
    <source>
        <dbReference type="EMBL" id="KAH0544161.1"/>
    </source>
</evidence>
<keyword evidence="5 6" id="KW-0539">Nucleus</keyword>
<evidence type="ECO:0000256" key="3">
    <source>
        <dbReference type="ARBA" id="ARBA00022694"/>
    </source>
</evidence>
<dbReference type="InterPro" id="IPR001680">
    <property type="entry name" value="WD40_rpt"/>
</dbReference>
<name>A0A9P8I1Q7_9PEZI</name>
<evidence type="ECO:0000256" key="4">
    <source>
        <dbReference type="ARBA" id="ARBA00022737"/>
    </source>
</evidence>
<keyword evidence="9" id="KW-1185">Reference proteome</keyword>
<dbReference type="PANTHER" id="PTHR16288">
    <property type="entry name" value="WD40 REPEAT PROTEIN 4"/>
    <property type="match status" value="1"/>
</dbReference>
<feature type="compositionally biased region" description="Basic and acidic residues" evidence="7">
    <location>
        <begin position="373"/>
        <end position="394"/>
    </location>
</feature>
<dbReference type="SMART" id="SM00320">
    <property type="entry name" value="WD40"/>
    <property type="match status" value="3"/>
</dbReference>
<proteinExistence type="inferred from homology"/>
<protein>
    <recommendedName>
        <fullName evidence="10">Transfer RNA methyltransferase 82</fullName>
    </recommendedName>
</protein>
<dbReference type="AlphaFoldDB" id="A0A9P8I1Q7"/>
<evidence type="ECO:0008006" key="10">
    <source>
        <dbReference type="Google" id="ProtNLM"/>
    </source>
</evidence>
<accession>A0A9P8I1Q7</accession>
<dbReference type="PANTHER" id="PTHR16288:SF0">
    <property type="entry name" value="TRNA (GUANINE-N(7)-)-METHYLTRANSFERASE NON-CATALYTIC SUBUNIT WDR4"/>
    <property type="match status" value="1"/>
</dbReference>
<comment type="function">
    <text evidence="6">Required for the formation of N(7)-methylguanine at position 46 (m7G46) in tRNA. In the complex, it is required to stabilize and induce conformational changes of the catalytic subunit.</text>
</comment>
<dbReference type="GO" id="GO:0106004">
    <property type="term" value="P:tRNA (guanine-N7)-methylation"/>
    <property type="evidence" value="ECO:0007669"/>
    <property type="project" value="UniProtKB-UniRule"/>
</dbReference>
<evidence type="ECO:0000313" key="9">
    <source>
        <dbReference type="Proteomes" id="UP000698800"/>
    </source>
</evidence>
<evidence type="ECO:0000256" key="2">
    <source>
        <dbReference type="ARBA" id="ARBA00022574"/>
    </source>
</evidence>
<evidence type="ECO:0000256" key="1">
    <source>
        <dbReference type="ARBA" id="ARBA00004123"/>
    </source>
</evidence>
<comment type="subcellular location">
    <subcellularLocation>
        <location evidence="1 6">Nucleus</location>
    </subcellularLocation>
</comment>
<comment type="pathway">
    <text evidence="6">tRNA modification; N(7)-methylguanine-tRNA biosynthesis.</text>
</comment>
<dbReference type="InterPro" id="IPR028884">
    <property type="entry name" value="Trm82"/>
</dbReference>
<dbReference type="GO" id="GO:0043527">
    <property type="term" value="C:tRNA methyltransferase complex"/>
    <property type="evidence" value="ECO:0007669"/>
    <property type="project" value="TreeGrafter"/>
</dbReference>
<dbReference type="GO" id="GO:0005829">
    <property type="term" value="C:cytosol"/>
    <property type="evidence" value="ECO:0007669"/>
    <property type="project" value="TreeGrafter"/>
</dbReference>
<keyword evidence="2 6" id="KW-0853">WD repeat</keyword>
<comment type="caution">
    <text evidence="8">The sequence shown here is derived from an EMBL/GenBank/DDBJ whole genome shotgun (WGS) entry which is preliminary data.</text>
</comment>
<dbReference type="InterPro" id="IPR015943">
    <property type="entry name" value="WD40/YVTN_repeat-like_dom_sf"/>
</dbReference>
<dbReference type="GO" id="GO:0005634">
    <property type="term" value="C:nucleus"/>
    <property type="evidence" value="ECO:0007669"/>
    <property type="project" value="UniProtKB-SubCell"/>
</dbReference>
<dbReference type="OrthoDB" id="339900at2759"/>